<evidence type="ECO:0000259" key="8">
    <source>
        <dbReference type="Pfam" id="PF02687"/>
    </source>
</evidence>
<dbReference type="GO" id="GO:0022857">
    <property type="term" value="F:transmembrane transporter activity"/>
    <property type="evidence" value="ECO:0007669"/>
    <property type="project" value="TreeGrafter"/>
</dbReference>
<feature type="transmembrane region" description="Helical" evidence="7">
    <location>
        <begin position="260"/>
        <end position="283"/>
    </location>
</feature>
<name>A0A841HWR2_9DEIO</name>
<evidence type="ECO:0000256" key="1">
    <source>
        <dbReference type="ARBA" id="ARBA00004651"/>
    </source>
</evidence>
<comment type="subcellular location">
    <subcellularLocation>
        <location evidence="1">Cell membrane</location>
        <topology evidence="1">Multi-pass membrane protein</topology>
    </subcellularLocation>
</comment>
<evidence type="ECO:0000256" key="4">
    <source>
        <dbReference type="ARBA" id="ARBA00022989"/>
    </source>
</evidence>
<evidence type="ECO:0000256" key="5">
    <source>
        <dbReference type="ARBA" id="ARBA00023136"/>
    </source>
</evidence>
<dbReference type="InterPro" id="IPR050250">
    <property type="entry name" value="Macrolide_Exporter_MacB"/>
</dbReference>
<dbReference type="EMBL" id="JACHHG010000004">
    <property type="protein sequence ID" value="MBB6097971.1"/>
    <property type="molecule type" value="Genomic_DNA"/>
</dbReference>
<evidence type="ECO:0000313" key="10">
    <source>
        <dbReference type="EMBL" id="MBB6097971.1"/>
    </source>
</evidence>
<dbReference type="GO" id="GO:0005886">
    <property type="term" value="C:plasma membrane"/>
    <property type="evidence" value="ECO:0007669"/>
    <property type="project" value="UniProtKB-SubCell"/>
</dbReference>
<proteinExistence type="inferred from homology"/>
<evidence type="ECO:0000256" key="2">
    <source>
        <dbReference type="ARBA" id="ARBA00022475"/>
    </source>
</evidence>
<dbReference type="RefSeq" id="WP_183985928.1">
    <property type="nucleotide sequence ID" value="NZ_JACHHG010000004.1"/>
</dbReference>
<feature type="domain" description="ABC3 transporter permease C-terminal" evidence="8">
    <location>
        <begin position="262"/>
        <end position="377"/>
    </location>
</feature>
<reference evidence="10 11" key="1">
    <citation type="submission" date="2020-08" db="EMBL/GenBank/DDBJ databases">
        <title>Genomic Encyclopedia of Type Strains, Phase IV (KMG-IV): sequencing the most valuable type-strain genomes for metagenomic binning, comparative biology and taxonomic classification.</title>
        <authorList>
            <person name="Goeker M."/>
        </authorList>
    </citation>
    <scope>NUCLEOTIDE SEQUENCE [LARGE SCALE GENOMIC DNA]</scope>
    <source>
        <strain evidence="10 11">DSM 21458</strain>
    </source>
</reference>
<dbReference type="Pfam" id="PF12704">
    <property type="entry name" value="MacB_PCD"/>
    <property type="match status" value="1"/>
</dbReference>
<comment type="similarity">
    <text evidence="6">Belongs to the ABC-4 integral membrane protein family.</text>
</comment>
<dbReference type="Proteomes" id="UP000569951">
    <property type="component" value="Unassembled WGS sequence"/>
</dbReference>
<dbReference type="PANTHER" id="PTHR30572:SF4">
    <property type="entry name" value="ABC TRANSPORTER PERMEASE YTRF"/>
    <property type="match status" value="1"/>
</dbReference>
<accession>A0A841HWR2</accession>
<dbReference type="InterPro" id="IPR003838">
    <property type="entry name" value="ABC3_permease_C"/>
</dbReference>
<evidence type="ECO:0000256" key="7">
    <source>
        <dbReference type="SAM" id="Phobius"/>
    </source>
</evidence>
<feature type="transmembrane region" description="Helical" evidence="7">
    <location>
        <begin position="311"/>
        <end position="335"/>
    </location>
</feature>
<dbReference type="Pfam" id="PF02687">
    <property type="entry name" value="FtsX"/>
    <property type="match status" value="1"/>
</dbReference>
<evidence type="ECO:0000256" key="6">
    <source>
        <dbReference type="ARBA" id="ARBA00038076"/>
    </source>
</evidence>
<dbReference type="InterPro" id="IPR025857">
    <property type="entry name" value="MacB_PCD"/>
</dbReference>
<feature type="transmembrane region" description="Helical" evidence="7">
    <location>
        <begin position="347"/>
        <end position="369"/>
    </location>
</feature>
<protein>
    <submittedName>
        <fullName evidence="10">Putative ABC transport system permease protein</fullName>
    </submittedName>
</protein>
<evidence type="ECO:0000256" key="3">
    <source>
        <dbReference type="ARBA" id="ARBA00022692"/>
    </source>
</evidence>
<evidence type="ECO:0000313" key="11">
    <source>
        <dbReference type="Proteomes" id="UP000569951"/>
    </source>
</evidence>
<dbReference type="AlphaFoldDB" id="A0A841HWR2"/>
<keyword evidence="3 7" id="KW-0812">Transmembrane</keyword>
<keyword evidence="4 7" id="KW-1133">Transmembrane helix</keyword>
<sequence>MTFSDLFRLALRGLSRRAVRTTLTVLGIVVAVASMVIFLSLGEGIRQVFRQELGSIGPDVQVSVNGLTQGAAPLPDVPQEVAGRLEARAAEYGIRSVTPVVLSVRGGFDPSQSFVIFGYPAAQGTADVLPNARVAQGRALTAADEGQAVAVVGAKAAQNGNFRLGSEVRYNRNNAFRVVGILEEEGGLTDSFILVPLSTLQRANGFPGRLTYVGLKLFDAGEARNVAQRIEQDFDLTAQTQSDFLRVLDRAVTVSDAIRFGISLIALVVGGLAVANTVMMGVFERTREFGTMRAIGAQPGFVWRLVLLESLLLSLLGGLGGLLLGYLGIVAVNAYTEQLAAISAAALTGRLVLMALGVSLLLGLLAGLLPARSAGRIRITEALGRN</sequence>
<keyword evidence="5 7" id="KW-0472">Membrane</keyword>
<evidence type="ECO:0000259" key="9">
    <source>
        <dbReference type="Pfam" id="PF12704"/>
    </source>
</evidence>
<dbReference type="PANTHER" id="PTHR30572">
    <property type="entry name" value="MEMBRANE COMPONENT OF TRANSPORTER-RELATED"/>
    <property type="match status" value="1"/>
</dbReference>
<organism evidence="10 11">
    <name type="scientific">Deinobacterium chartae</name>
    <dbReference type="NCBI Taxonomy" id="521158"/>
    <lineage>
        <taxon>Bacteria</taxon>
        <taxon>Thermotogati</taxon>
        <taxon>Deinococcota</taxon>
        <taxon>Deinococci</taxon>
        <taxon>Deinococcales</taxon>
        <taxon>Deinococcaceae</taxon>
        <taxon>Deinobacterium</taxon>
    </lineage>
</organism>
<gene>
    <name evidence="10" type="ORF">HNR42_001394</name>
</gene>
<keyword evidence="2" id="KW-1003">Cell membrane</keyword>
<feature type="transmembrane region" description="Helical" evidence="7">
    <location>
        <begin position="21"/>
        <end position="41"/>
    </location>
</feature>
<feature type="domain" description="MacB-like periplasmic core" evidence="9">
    <location>
        <begin position="21"/>
        <end position="232"/>
    </location>
</feature>
<comment type="caution">
    <text evidence="10">The sequence shown here is derived from an EMBL/GenBank/DDBJ whole genome shotgun (WGS) entry which is preliminary data.</text>
</comment>
<keyword evidence="11" id="KW-1185">Reference proteome</keyword>